<dbReference type="Gene3D" id="3.40.50.720">
    <property type="entry name" value="NAD(P)-binding Rossmann-like Domain"/>
    <property type="match status" value="1"/>
</dbReference>
<comment type="caution">
    <text evidence="2">The sequence shown here is derived from an EMBL/GenBank/DDBJ whole genome shotgun (WGS) entry which is preliminary data.</text>
</comment>
<dbReference type="Pfam" id="PF13460">
    <property type="entry name" value="NAD_binding_10"/>
    <property type="match status" value="1"/>
</dbReference>
<dbReference type="InterPro" id="IPR051207">
    <property type="entry name" value="ComplexI_NDUFA9_subunit"/>
</dbReference>
<evidence type="ECO:0000313" key="2">
    <source>
        <dbReference type="EMBL" id="GHO56753.1"/>
    </source>
</evidence>
<sequence length="254" mass="27839">MQHILVTGGAGRLGSLVVKHLSAAGYRVHGMSRRASPGEDWPGAEWKQADLVTGEGLSRAVQGMDVVVHTAGQGTWQVDFEGTRRLLDAARLAGVSHVVYISIMGIDRVLYNYGKVKLACEDLIEHSGISWSILRATQFHYLIELMLHKLTRLPLVLLVPTDLLLQPVAEEEVAGRLCEIVQAGPSGRLPDMGGPQVYTSGELARIWLKQHGMHRIILPIFLPGKTARGLRQGGNTCPQQATGTISWEAWLQHH</sequence>
<dbReference type="RefSeq" id="WP_201373213.1">
    <property type="nucleotide sequence ID" value="NZ_BNJG01000002.1"/>
</dbReference>
<dbReference type="InterPro" id="IPR016040">
    <property type="entry name" value="NAD(P)-bd_dom"/>
</dbReference>
<dbReference type="SUPFAM" id="SSF51735">
    <property type="entry name" value="NAD(P)-binding Rossmann-fold domains"/>
    <property type="match status" value="1"/>
</dbReference>
<dbReference type="EMBL" id="BNJG01000002">
    <property type="protein sequence ID" value="GHO56753.1"/>
    <property type="molecule type" value="Genomic_DNA"/>
</dbReference>
<keyword evidence="3" id="KW-1185">Reference proteome</keyword>
<evidence type="ECO:0000259" key="1">
    <source>
        <dbReference type="Pfam" id="PF13460"/>
    </source>
</evidence>
<evidence type="ECO:0000313" key="3">
    <source>
        <dbReference type="Proteomes" id="UP000654345"/>
    </source>
</evidence>
<protein>
    <submittedName>
        <fullName evidence="2">Nucleotide-diphosphate-sugar epimerase</fullName>
    </submittedName>
</protein>
<reference evidence="2 3" key="1">
    <citation type="journal article" date="2021" name="Int. J. Syst. Evol. Microbiol.">
        <title>Reticulibacter mediterranei gen. nov., sp. nov., within the new family Reticulibacteraceae fam. nov., and Ktedonospora formicarum gen. nov., sp. nov., Ktedonobacter robiniae sp. nov., Dictyobacter formicarum sp. nov. and Dictyobacter arantiisoli sp. nov., belonging to the class Ktedonobacteria.</title>
        <authorList>
            <person name="Yabe S."/>
            <person name="Zheng Y."/>
            <person name="Wang C.M."/>
            <person name="Sakai Y."/>
            <person name="Abe K."/>
            <person name="Yokota A."/>
            <person name="Donadio S."/>
            <person name="Cavaletti L."/>
            <person name="Monciardini P."/>
        </authorList>
    </citation>
    <scope>NUCLEOTIDE SEQUENCE [LARGE SCALE GENOMIC DNA]</scope>
    <source>
        <strain evidence="2 3">SOSP1-30</strain>
    </source>
</reference>
<feature type="domain" description="NAD(P)-binding" evidence="1">
    <location>
        <begin position="8"/>
        <end position="139"/>
    </location>
</feature>
<accession>A0ABQ3UVP3</accession>
<dbReference type="PANTHER" id="PTHR12126:SF11">
    <property type="entry name" value="NADH DEHYDROGENASE [UBIQUINONE] 1 ALPHA SUBCOMPLEX SUBUNIT 9, MITOCHONDRIAL"/>
    <property type="match status" value="1"/>
</dbReference>
<dbReference type="InterPro" id="IPR036291">
    <property type="entry name" value="NAD(P)-bd_dom_sf"/>
</dbReference>
<name>A0ABQ3UVP3_9CHLR</name>
<proteinExistence type="predicted"/>
<organism evidence="2 3">
    <name type="scientific">Ktedonobacter robiniae</name>
    <dbReference type="NCBI Taxonomy" id="2778365"/>
    <lineage>
        <taxon>Bacteria</taxon>
        <taxon>Bacillati</taxon>
        <taxon>Chloroflexota</taxon>
        <taxon>Ktedonobacteria</taxon>
        <taxon>Ktedonobacterales</taxon>
        <taxon>Ktedonobacteraceae</taxon>
        <taxon>Ktedonobacter</taxon>
    </lineage>
</organism>
<gene>
    <name evidence="2" type="ORF">KSB_52280</name>
</gene>
<dbReference type="PANTHER" id="PTHR12126">
    <property type="entry name" value="NADH-UBIQUINONE OXIDOREDUCTASE 39 KDA SUBUNIT-RELATED"/>
    <property type="match status" value="1"/>
</dbReference>
<dbReference type="Proteomes" id="UP000654345">
    <property type="component" value="Unassembled WGS sequence"/>
</dbReference>